<dbReference type="Proteomes" id="UP001596501">
    <property type="component" value="Unassembled WGS sequence"/>
</dbReference>
<proteinExistence type="predicted"/>
<comment type="caution">
    <text evidence="1">The sequence shown here is derived from an EMBL/GenBank/DDBJ whole genome shotgun (WGS) entry which is preliminary data.</text>
</comment>
<organism evidence="1 2">
    <name type="scientific">Hydrogenophaga atypica</name>
    <dbReference type="NCBI Taxonomy" id="249409"/>
    <lineage>
        <taxon>Bacteria</taxon>
        <taxon>Pseudomonadati</taxon>
        <taxon>Pseudomonadota</taxon>
        <taxon>Betaproteobacteria</taxon>
        <taxon>Burkholderiales</taxon>
        <taxon>Comamonadaceae</taxon>
        <taxon>Hydrogenophaga</taxon>
    </lineage>
</organism>
<accession>A0ABW2QJ66</accession>
<keyword evidence="2" id="KW-1185">Reference proteome</keyword>
<reference evidence="2" key="1">
    <citation type="journal article" date="2019" name="Int. J. Syst. Evol. Microbiol.">
        <title>The Global Catalogue of Microorganisms (GCM) 10K type strain sequencing project: providing services to taxonomists for standard genome sequencing and annotation.</title>
        <authorList>
            <consortium name="The Broad Institute Genomics Platform"/>
            <consortium name="The Broad Institute Genome Sequencing Center for Infectious Disease"/>
            <person name="Wu L."/>
            <person name="Ma J."/>
        </authorList>
    </citation>
    <scope>NUCLEOTIDE SEQUENCE [LARGE SCALE GENOMIC DNA]</scope>
    <source>
        <strain evidence="2">CGMCC 1.12371</strain>
    </source>
</reference>
<protein>
    <submittedName>
        <fullName evidence="1">Uncharacterized protein</fullName>
    </submittedName>
</protein>
<name>A0ABW2QJ66_9BURK</name>
<evidence type="ECO:0000313" key="2">
    <source>
        <dbReference type="Proteomes" id="UP001596501"/>
    </source>
</evidence>
<evidence type="ECO:0000313" key="1">
    <source>
        <dbReference type="EMBL" id="MFC7409510.1"/>
    </source>
</evidence>
<dbReference type="EMBL" id="JBHTCA010000006">
    <property type="protein sequence ID" value="MFC7409510.1"/>
    <property type="molecule type" value="Genomic_DNA"/>
</dbReference>
<dbReference type="RefSeq" id="WP_382223319.1">
    <property type="nucleotide sequence ID" value="NZ_JBHTCA010000006.1"/>
</dbReference>
<sequence length="86" mass="9665">MLNDPSVRHSLPHRPHLLPVDAKRALVSLYADTTGVDLFGVRQLPEMVHWLQRAAMLHDDHEGRAIEAKEAQRLVDASRHNETAGV</sequence>
<gene>
    <name evidence="1" type="ORF">ACFQPB_11620</name>
</gene>